<dbReference type="EMBL" id="ML991788">
    <property type="protein sequence ID" value="KAF2235881.1"/>
    <property type="molecule type" value="Genomic_DNA"/>
</dbReference>
<dbReference type="PANTHER" id="PTHR38644">
    <property type="entry name" value="EXPRESSED PROTEIN"/>
    <property type="match status" value="1"/>
</dbReference>
<sequence>MPSRIQPPQRASFRIQSRPLNLCFCHSCSLWRISCPTAPAPQKAALPRQLTYRQSRRQHTNASPPGNGYTSVDPSLTSNDYYPHLSSRTAINAPIDVPSFYRPLYDALERLKNTAGNYVNLSRLQLALRGLERGNTRMRIAVLGIGAEGGLARARRLVRLLLADPLVEKEWEKRIEGKGPRDERDLLVRYGEETEIPPYDQLLETLPVPSQLLERHNIEILVSTLNVETSALGIPVDAQEAKEAILVPSLQTPISSTGRISLVTYPIHSALLVGKGLEDAVAWGRYSGTFAQSTDGNGSVSEKPEGTTGSIKVAFDVPGATTAQQLDPQGQIEVRSEPAIVDINEGVQALAKFRESIANSVAYEHGWLRSNLEDLQGWIIRSAPTIENPGTSSPEKLHPALRKLIASLLTDARTRLNLSEVTYLQSLVASVLPEEKRAELRTHLATWSEAAHRELQASLERAFASREWRKLRWYKLFLRVDDVQATASNLLMQHWLPLAQDESYLLLGRLLEAGLLQEEDLLVYDPATQIEAPAENVDGAETVSPQLQSIHQTRTALLNESTPALQAQAQTHVLNALGTLSLTTAFSALTYVWSLGPTLEAAAPGFFSGTWAGAIFSGGLVFALVRLQGRWEKAMVAWEGRVREEGRTAIKGLEDRIAWRIAEGGRGGGEESEEGREKRRAREGLDICWERLEEVER</sequence>
<keyword evidence="5" id="KW-1185">Reference proteome</keyword>
<feature type="compositionally biased region" description="Polar residues" evidence="1">
    <location>
        <begin position="60"/>
        <end position="74"/>
    </location>
</feature>
<organism evidence="4 5">
    <name type="scientific">Viridothelium virens</name>
    <name type="common">Speckled blister lichen</name>
    <name type="synonym">Trypethelium virens</name>
    <dbReference type="NCBI Taxonomy" id="1048519"/>
    <lineage>
        <taxon>Eukaryota</taxon>
        <taxon>Fungi</taxon>
        <taxon>Dikarya</taxon>
        <taxon>Ascomycota</taxon>
        <taxon>Pezizomycotina</taxon>
        <taxon>Dothideomycetes</taxon>
        <taxon>Dothideomycetes incertae sedis</taxon>
        <taxon>Trypetheliales</taxon>
        <taxon>Trypetheliaceae</taxon>
        <taxon>Viridothelium</taxon>
    </lineage>
</organism>
<feature type="transmembrane region" description="Helical" evidence="2">
    <location>
        <begin position="605"/>
        <end position="625"/>
    </location>
</feature>
<evidence type="ECO:0000313" key="5">
    <source>
        <dbReference type="Proteomes" id="UP000800092"/>
    </source>
</evidence>
<dbReference type="InterPro" id="IPR056196">
    <property type="entry name" value="Mmc1_C"/>
</dbReference>
<keyword evidence="2" id="KW-1133">Transmembrane helix</keyword>
<keyword evidence="2" id="KW-0812">Transmembrane</keyword>
<reference evidence="4" key="1">
    <citation type="journal article" date="2020" name="Stud. Mycol.">
        <title>101 Dothideomycetes genomes: a test case for predicting lifestyles and emergence of pathogens.</title>
        <authorList>
            <person name="Haridas S."/>
            <person name="Albert R."/>
            <person name="Binder M."/>
            <person name="Bloem J."/>
            <person name="Labutti K."/>
            <person name="Salamov A."/>
            <person name="Andreopoulos B."/>
            <person name="Baker S."/>
            <person name="Barry K."/>
            <person name="Bills G."/>
            <person name="Bluhm B."/>
            <person name="Cannon C."/>
            <person name="Castanera R."/>
            <person name="Culley D."/>
            <person name="Daum C."/>
            <person name="Ezra D."/>
            <person name="Gonzalez J."/>
            <person name="Henrissat B."/>
            <person name="Kuo A."/>
            <person name="Liang C."/>
            <person name="Lipzen A."/>
            <person name="Lutzoni F."/>
            <person name="Magnuson J."/>
            <person name="Mondo S."/>
            <person name="Nolan M."/>
            <person name="Ohm R."/>
            <person name="Pangilinan J."/>
            <person name="Park H.-J."/>
            <person name="Ramirez L."/>
            <person name="Alfaro M."/>
            <person name="Sun H."/>
            <person name="Tritt A."/>
            <person name="Yoshinaga Y."/>
            <person name="Zwiers L.-H."/>
            <person name="Turgeon B."/>
            <person name="Goodwin S."/>
            <person name="Spatafora J."/>
            <person name="Crous P."/>
            <person name="Grigoriev I."/>
        </authorList>
    </citation>
    <scope>NUCLEOTIDE SEQUENCE</scope>
    <source>
        <strain evidence="4">Tuck. ex Michener</strain>
    </source>
</reference>
<evidence type="ECO:0000259" key="3">
    <source>
        <dbReference type="Pfam" id="PF23868"/>
    </source>
</evidence>
<dbReference type="Proteomes" id="UP000800092">
    <property type="component" value="Unassembled WGS sequence"/>
</dbReference>
<feature type="domain" description="Mmc1 C-terminal" evidence="3">
    <location>
        <begin position="441"/>
        <end position="647"/>
    </location>
</feature>
<name>A0A6A6HDC9_VIRVR</name>
<feature type="region of interest" description="Disordered" evidence="1">
    <location>
        <begin position="47"/>
        <end position="74"/>
    </location>
</feature>
<evidence type="ECO:0000256" key="1">
    <source>
        <dbReference type="SAM" id="MobiDB-lite"/>
    </source>
</evidence>
<evidence type="ECO:0000313" key="4">
    <source>
        <dbReference type="EMBL" id="KAF2235881.1"/>
    </source>
</evidence>
<dbReference type="Pfam" id="PF23867">
    <property type="entry name" value="Mmc1_N"/>
    <property type="match status" value="1"/>
</dbReference>
<evidence type="ECO:0000256" key="2">
    <source>
        <dbReference type="SAM" id="Phobius"/>
    </source>
</evidence>
<protein>
    <recommendedName>
        <fullName evidence="3">Mmc1 C-terminal domain-containing protein</fullName>
    </recommendedName>
</protein>
<gene>
    <name evidence="4" type="ORF">EV356DRAFT_499098</name>
</gene>
<dbReference type="OrthoDB" id="5319015at2759"/>
<dbReference type="AlphaFoldDB" id="A0A6A6HDC9"/>
<dbReference type="PANTHER" id="PTHR38644:SF1">
    <property type="entry name" value="EXPRESSED PROTEIN"/>
    <property type="match status" value="1"/>
</dbReference>
<accession>A0A6A6HDC9</accession>
<proteinExistence type="predicted"/>
<keyword evidence="2" id="KW-0472">Membrane</keyword>
<dbReference type="Pfam" id="PF23868">
    <property type="entry name" value="Mmc1_C"/>
    <property type="match status" value="1"/>
</dbReference>